<keyword evidence="2" id="KW-1185">Reference proteome</keyword>
<reference evidence="1 2" key="1">
    <citation type="submission" date="2009-01" db="EMBL/GenBank/DDBJ databases">
        <authorList>
            <person name="Fulton L."/>
            <person name="Clifton S."/>
            <person name="Fulton B."/>
            <person name="Xu J."/>
            <person name="Minx P."/>
            <person name="Pepin K.H."/>
            <person name="Johnson M."/>
            <person name="Bhonagiri V."/>
            <person name="Nash W.E."/>
            <person name="Mardis E.R."/>
            <person name="Wilson R.K."/>
        </authorList>
    </citation>
    <scope>NUCLEOTIDE SEQUENCE [LARGE SCALE GENOMIC DNA]</scope>
    <source>
        <strain evidence="1 2">DSM 5476</strain>
    </source>
</reference>
<organism evidence="1 2">
    <name type="scientific">[Clostridium] methylpentosum DSM 5476</name>
    <dbReference type="NCBI Taxonomy" id="537013"/>
    <lineage>
        <taxon>Bacteria</taxon>
        <taxon>Bacillati</taxon>
        <taxon>Bacillota</taxon>
        <taxon>Clostridia</taxon>
        <taxon>Eubacteriales</taxon>
        <taxon>Oscillospiraceae</taxon>
        <taxon>Oscillospiraceae incertae sedis</taxon>
    </lineage>
</organism>
<protein>
    <submittedName>
        <fullName evidence="1">Uncharacterized protein</fullName>
    </submittedName>
</protein>
<accession>C0EDX5</accession>
<evidence type="ECO:0000313" key="1">
    <source>
        <dbReference type="EMBL" id="EEG30322.1"/>
    </source>
</evidence>
<gene>
    <name evidence="1" type="ORF">CLOSTMETH_02053</name>
</gene>
<dbReference type="Proteomes" id="UP000003340">
    <property type="component" value="Unassembled WGS sequence"/>
</dbReference>
<name>C0EDX5_9FIRM</name>
<reference evidence="1 2" key="2">
    <citation type="submission" date="2009-02" db="EMBL/GenBank/DDBJ databases">
        <title>Draft genome sequence of Clostridium methylpentosum (DSM 5476).</title>
        <authorList>
            <person name="Sudarsanam P."/>
            <person name="Ley R."/>
            <person name="Guruge J."/>
            <person name="Turnbaugh P.J."/>
            <person name="Mahowald M."/>
            <person name="Liep D."/>
            <person name="Gordon J."/>
        </authorList>
    </citation>
    <scope>NUCLEOTIDE SEQUENCE [LARGE SCALE GENOMIC DNA]</scope>
    <source>
        <strain evidence="1 2">DSM 5476</strain>
    </source>
</reference>
<evidence type="ECO:0000313" key="2">
    <source>
        <dbReference type="Proteomes" id="UP000003340"/>
    </source>
</evidence>
<dbReference type="HOGENOM" id="CLU_3116397_0_0_9"/>
<proteinExistence type="predicted"/>
<dbReference type="AlphaFoldDB" id="C0EDX5"/>
<comment type="caution">
    <text evidence="1">The sequence shown here is derived from an EMBL/GenBank/DDBJ whole genome shotgun (WGS) entry which is preliminary data.</text>
</comment>
<sequence>MLFFSNKCNHYYTICSVFCIAYILLENLQLNDFFYQASSLLQCHMDGCAL</sequence>
<dbReference type="EMBL" id="ACEC01000066">
    <property type="protein sequence ID" value="EEG30322.1"/>
    <property type="molecule type" value="Genomic_DNA"/>
</dbReference>